<organism evidence="6 7">
    <name type="scientific">Nocardioides iriomotensis</name>
    <dbReference type="NCBI Taxonomy" id="715784"/>
    <lineage>
        <taxon>Bacteria</taxon>
        <taxon>Bacillati</taxon>
        <taxon>Actinomycetota</taxon>
        <taxon>Actinomycetes</taxon>
        <taxon>Propionibacteriales</taxon>
        <taxon>Nocardioidaceae</taxon>
        <taxon>Nocardioides</taxon>
    </lineage>
</organism>
<dbReference type="RefSeq" id="WP_129986389.1">
    <property type="nucleotide sequence ID" value="NZ_SDPU01000018.1"/>
</dbReference>
<dbReference type="EMBL" id="SDPU01000018">
    <property type="protein sequence ID" value="RYU13428.1"/>
    <property type="molecule type" value="Genomic_DNA"/>
</dbReference>
<feature type="active site" description="Nucleophile" evidence="1">
    <location>
        <position position="56"/>
    </location>
</feature>
<dbReference type="AlphaFoldDB" id="A0A4Q5J6E9"/>
<dbReference type="Gene3D" id="3.40.50.1110">
    <property type="entry name" value="SGNH hydrolase"/>
    <property type="match status" value="1"/>
</dbReference>
<dbReference type="PANTHER" id="PTHR37981">
    <property type="entry name" value="LIPASE 2"/>
    <property type="match status" value="1"/>
</dbReference>
<keyword evidence="7" id="KW-1185">Reference proteome</keyword>
<evidence type="ECO:0000256" key="3">
    <source>
        <dbReference type="SAM" id="MobiDB-lite"/>
    </source>
</evidence>
<name>A0A4Q5J6E9_9ACTN</name>
<dbReference type="GO" id="GO:0004806">
    <property type="term" value="F:triacylglycerol lipase activity"/>
    <property type="evidence" value="ECO:0007669"/>
    <property type="project" value="TreeGrafter"/>
</dbReference>
<dbReference type="InterPro" id="IPR037460">
    <property type="entry name" value="SEST-like"/>
</dbReference>
<dbReference type="Proteomes" id="UP000291189">
    <property type="component" value="Unassembled WGS sequence"/>
</dbReference>
<dbReference type="PANTHER" id="PTHR37981:SF1">
    <property type="entry name" value="SGNH HYDROLASE-TYPE ESTERASE DOMAIN-CONTAINING PROTEIN"/>
    <property type="match status" value="1"/>
</dbReference>
<keyword evidence="6" id="KW-0378">Hydrolase</keyword>
<evidence type="ECO:0000256" key="4">
    <source>
        <dbReference type="SAM" id="SignalP"/>
    </source>
</evidence>
<evidence type="ECO:0000313" key="7">
    <source>
        <dbReference type="Proteomes" id="UP000291189"/>
    </source>
</evidence>
<proteinExistence type="predicted"/>
<keyword evidence="4" id="KW-0732">Signal</keyword>
<reference evidence="6 7" key="1">
    <citation type="submission" date="2019-01" db="EMBL/GenBank/DDBJ databases">
        <title>Nocardioides guangzhouensis sp. nov., an actinobacterium isolated from soil.</title>
        <authorList>
            <person name="Fu Y."/>
            <person name="Cai Y."/>
            <person name="Lin Z."/>
            <person name="Chen P."/>
        </authorList>
    </citation>
    <scope>NUCLEOTIDE SEQUENCE [LARGE SCALE GENOMIC DNA]</scope>
    <source>
        <strain evidence="6 7">NBRC 105384</strain>
    </source>
</reference>
<evidence type="ECO:0000259" key="5">
    <source>
        <dbReference type="Pfam" id="PF13472"/>
    </source>
</evidence>
<feature type="disulfide bond" evidence="2">
    <location>
        <begin position="149"/>
        <end position="162"/>
    </location>
</feature>
<feature type="active site" evidence="1">
    <location>
        <position position="282"/>
    </location>
</feature>
<evidence type="ECO:0000313" key="6">
    <source>
        <dbReference type="EMBL" id="RYU13428.1"/>
    </source>
</evidence>
<dbReference type="InterPro" id="IPR036514">
    <property type="entry name" value="SGNH_hydro_sf"/>
</dbReference>
<dbReference type="PROSITE" id="PS51257">
    <property type="entry name" value="PROKAR_LIPOPROTEIN"/>
    <property type="match status" value="1"/>
</dbReference>
<evidence type="ECO:0000256" key="1">
    <source>
        <dbReference type="PIRSR" id="PIRSR637460-1"/>
    </source>
</evidence>
<gene>
    <name evidence="6" type="ORF">ETU37_06235</name>
</gene>
<feature type="chain" id="PRO_5039479532" evidence="4">
    <location>
        <begin position="20"/>
        <end position="302"/>
    </location>
</feature>
<feature type="region of interest" description="Disordered" evidence="3">
    <location>
        <begin position="24"/>
        <end position="45"/>
    </location>
</feature>
<keyword evidence="2" id="KW-1015">Disulfide bond</keyword>
<evidence type="ECO:0000256" key="2">
    <source>
        <dbReference type="PIRSR" id="PIRSR637460-2"/>
    </source>
</evidence>
<dbReference type="CDD" id="cd01823">
    <property type="entry name" value="SEST_like"/>
    <property type="match status" value="1"/>
</dbReference>
<feature type="disulfide bond" evidence="2">
    <location>
        <begin position="213"/>
        <end position="262"/>
    </location>
</feature>
<dbReference type="OrthoDB" id="5503950at2"/>
<sequence>MRLVTAALVALLALTGCSAAPQETPAAPLSGAAAPEQAGNLDDAAPPQRYVALGDSFTAAPLVPMTELETGCFRSDGNYPSLLADALGLRLTDVSCSGASTRDLVRRQSTVQQASAPPQLRVLDDRTDLVTVGIGGNDFGLFGGLVRTCLQLRSSDPTGAPCATSALGERLVSRIPDIGRNVERSLRRIEQRAPNARVILVGYPRIAPSDGACPRLLPFADGDVSFGDRVLRELDASLRGAADAAGVDYLDLYTASAGHDVCSARPWVNGRQTQPGVALAFHPLATGARATATLLEDLVARS</sequence>
<dbReference type="Pfam" id="PF13472">
    <property type="entry name" value="Lipase_GDSL_2"/>
    <property type="match status" value="1"/>
</dbReference>
<feature type="domain" description="SGNH hydrolase-type esterase" evidence="5">
    <location>
        <begin position="52"/>
        <end position="290"/>
    </location>
</feature>
<feature type="signal peptide" evidence="4">
    <location>
        <begin position="1"/>
        <end position="19"/>
    </location>
</feature>
<comment type="caution">
    <text evidence="6">The sequence shown here is derived from an EMBL/GenBank/DDBJ whole genome shotgun (WGS) entry which is preliminary data.</text>
</comment>
<dbReference type="SUPFAM" id="SSF52266">
    <property type="entry name" value="SGNH hydrolase"/>
    <property type="match status" value="1"/>
</dbReference>
<dbReference type="InterPro" id="IPR013830">
    <property type="entry name" value="SGNH_hydro"/>
</dbReference>
<feature type="disulfide bond" evidence="2">
    <location>
        <begin position="72"/>
        <end position="96"/>
    </location>
</feature>
<accession>A0A4Q5J6E9</accession>
<dbReference type="GO" id="GO:0019433">
    <property type="term" value="P:triglyceride catabolic process"/>
    <property type="evidence" value="ECO:0007669"/>
    <property type="project" value="TreeGrafter"/>
</dbReference>
<protein>
    <submittedName>
        <fullName evidence="6">SGNH/GDSL hydrolase family protein</fullName>
    </submittedName>
</protein>